<keyword evidence="2" id="KW-0812">Transmembrane</keyword>
<organism evidence="4 5">
    <name type="scientific">Propionicimonas paludicola</name>
    <dbReference type="NCBI Taxonomy" id="185243"/>
    <lineage>
        <taxon>Bacteria</taxon>
        <taxon>Bacillati</taxon>
        <taxon>Actinomycetota</taxon>
        <taxon>Actinomycetes</taxon>
        <taxon>Propionibacteriales</taxon>
        <taxon>Nocardioidaceae</taxon>
        <taxon>Propionicimonas</taxon>
    </lineage>
</organism>
<dbReference type="Proteomes" id="UP000226079">
    <property type="component" value="Unassembled WGS sequence"/>
</dbReference>
<reference evidence="4 5" key="1">
    <citation type="submission" date="2017-10" db="EMBL/GenBank/DDBJ databases">
        <title>Sequencing the genomes of 1000 actinobacteria strains.</title>
        <authorList>
            <person name="Klenk H.-P."/>
        </authorList>
    </citation>
    <scope>NUCLEOTIDE SEQUENCE [LARGE SCALE GENOMIC DNA]</scope>
    <source>
        <strain evidence="4 5">DSM 15597</strain>
    </source>
</reference>
<sequence length="268" mass="26671">MRHRLLAAGLTAILAVGPVAAVPAQAAPLPAAVSCSGVWVVVDDGTRAPQASCARDGFSTGTKALRSAGFSVTIDNGFILKIGGRPSGKSDPSKAYWSYWHATRQADGSYSDWSYSSLGADAYHPSQGNAEGWRYQSLSEGKVAPRAGAPTAGTTEPTPSPTPTKASPKPTKKATASSTASASGTAKATAKATASTSASPSTAESILTPSAVASTTTANMSAVAAEAPTAEATPPASGSPTGTIAAGIAVIAAAGGLGGWWLVKGRRR</sequence>
<dbReference type="PROSITE" id="PS51257">
    <property type="entry name" value="PROKAR_LIPOPROTEIN"/>
    <property type="match status" value="1"/>
</dbReference>
<evidence type="ECO:0000313" key="5">
    <source>
        <dbReference type="Proteomes" id="UP000226079"/>
    </source>
</evidence>
<evidence type="ECO:0008006" key="6">
    <source>
        <dbReference type="Google" id="ProtNLM"/>
    </source>
</evidence>
<dbReference type="AlphaFoldDB" id="A0A2A9CT37"/>
<keyword evidence="5" id="KW-1185">Reference proteome</keyword>
<keyword evidence="2" id="KW-0472">Membrane</keyword>
<proteinExistence type="predicted"/>
<protein>
    <recommendedName>
        <fullName evidence="6">LPXTG-motif cell wall-anchored protein</fullName>
    </recommendedName>
</protein>
<dbReference type="OrthoDB" id="4401005at2"/>
<feature type="compositionally biased region" description="Low complexity" evidence="1">
    <location>
        <begin position="147"/>
        <end position="186"/>
    </location>
</feature>
<comment type="caution">
    <text evidence="4">The sequence shown here is derived from an EMBL/GenBank/DDBJ whole genome shotgun (WGS) entry which is preliminary data.</text>
</comment>
<dbReference type="EMBL" id="PDJC01000001">
    <property type="protein sequence ID" value="PFG17528.1"/>
    <property type="molecule type" value="Genomic_DNA"/>
</dbReference>
<accession>A0A2A9CT37</accession>
<evidence type="ECO:0000313" key="4">
    <source>
        <dbReference type="EMBL" id="PFG17528.1"/>
    </source>
</evidence>
<keyword evidence="3" id="KW-0732">Signal</keyword>
<name>A0A2A9CT37_9ACTN</name>
<feature type="transmembrane region" description="Helical" evidence="2">
    <location>
        <begin position="244"/>
        <end position="263"/>
    </location>
</feature>
<feature type="chain" id="PRO_5012156800" description="LPXTG-motif cell wall-anchored protein" evidence="3">
    <location>
        <begin position="27"/>
        <end position="268"/>
    </location>
</feature>
<keyword evidence="2" id="KW-1133">Transmembrane helix</keyword>
<gene>
    <name evidence="4" type="ORF">ATK74_2101</name>
</gene>
<feature type="region of interest" description="Disordered" evidence="1">
    <location>
        <begin position="143"/>
        <end position="186"/>
    </location>
</feature>
<evidence type="ECO:0000256" key="2">
    <source>
        <dbReference type="SAM" id="Phobius"/>
    </source>
</evidence>
<feature type="signal peptide" evidence="3">
    <location>
        <begin position="1"/>
        <end position="26"/>
    </location>
</feature>
<evidence type="ECO:0000256" key="3">
    <source>
        <dbReference type="SAM" id="SignalP"/>
    </source>
</evidence>
<dbReference type="RefSeq" id="WP_098460948.1">
    <property type="nucleotide sequence ID" value="NZ_PDJC01000001.1"/>
</dbReference>
<evidence type="ECO:0000256" key="1">
    <source>
        <dbReference type="SAM" id="MobiDB-lite"/>
    </source>
</evidence>